<dbReference type="SUPFAM" id="SSF52029">
    <property type="entry name" value="GroEL apical domain-like"/>
    <property type="match status" value="1"/>
</dbReference>
<feature type="compositionally biased region" description="Basic and acidic residues" evidence="11">
    <location>
        <begin position="1713"/>
        <end position="1726"/>
    </location>
</feature>
<dbReference type="OrthoDB" id="158357at2759"/>
<feature type="domain" description="FYVE-type" evidence="12">
    <location>
        <begin position="217"/>
        <end position="277"/>
    </location>
</feature>
<feature type="region of interest" description="Disordered" evidence="11">
    <location>
        <begin position="1950"/>
        <end position="1973"/>
    </location>
</feature>
<dbReference type="FunCoup" id="A0A0C3CG75">
    <property type="interactions" value="580"/>
</dbReference>
<dbReference type="SUPFAM" id="SSF57903">
    <property type="entry name" value="FYVE/PHD zinc finger"/>
    <property type="match status" value="1"/>
</dbReference>
<dbReference type="SMART" id="SM00064">
    <property type="entry name" value="FYVE"/>
    <property type="match status" value="1"/>
</dbReference>
<dbReference type="Gene3D" id="3.30.800.10">
    <property type="entry name" value="Phosphatidylinositol Phosphate Kinase II Beta"/>
    <property type="match status" value="1"/>
</dbReference>
<feature type="compositionally biased region" description="Polar residues" evidence="11">
    <location>
        <begin position="939"/>
        <end position="948"/>
    </location>
</feature>
<feature type="compositionally biased region" description="Polar residues" evidence="11">
    <location>
        <begin position="1806"/>
        <end position="1817"/>
    </location>
</feature>
<keyword evidence="5 9" id="KW-0863">Zinc-finger</keyword>
<dbReference type="HOGENOM" id="CLU_000480_3_0_1"/>
<evidence type="ECO:0000256" key="5">
    <source>
        <dbReference type="ARBA" id="ARBA00022771"/>
    </source>
</evidence>
<feature type="compositionally biased region" description="Low complexity" evidence="11">
    <location>
        <begin position="1785"/>
        <end position="1803"/>
    </location>
</feature>
<feature type="compositionally biased region" description="Polar residues" evidence="11">
    <location>
        <begin position="1622"/>
        <end position="1631"/>
    </location>
</feature>
<evidence type="ECO:0000256" key="10">
    <source>
        <dbReference type="PROSITE-ProRule" id="PRU00781"/>
    </source>
</evidence>
<evidence type="ECO:0000256" key="4">
    <source>
        <dbReference type="ARBA" id="ARBA00022741"/>
    </source>
</evidence>
<dbReference type="InterPro" id="IPR002423">
    <property type="entry name" value="Cpn60/GroEL/TCP-1"/>
</dbReference>
<proteinExistence type="predicted"/>
<dbReference type="InterPro" id="IPR000306">
    <property type="entry name" value="Znf_FYVE"/>
</dbReference>
<feature type="region of interest" description="Disordered" evidence="11">
    <location>
        <begin position="1409"/>
        <end position="1474"/>
    </location>
</feature>
<feature type="compositionally biased region" description="Basic residues" evidence="11">
    <location>
        <begin position="1508"/>
        <end position="1517"/>
    </location>
</feature>
<accession>A0A0C3CG75</accession>
<feature type="compositionally biased region" description="Low complexity" evidence="11">
    <location>
        <begin position="8"/>
        <end position="28"/>
    </location>
</feature>
<organism evidence="14 15">
    <name type="scientific">Piloderma croceum (strain F 1598)</name>
    <dbReference type="NCBI Taxonomy" id="765440"/>
    <lineage>
        <taxon>Eukaryota</taxon>
        <taxon>Fungi</taxon>
        <taxon>Dikarya</taxon>
        <taxon>Basidiomycota</taxon>
        <taxon>Agaricomycotina</taxon>
        <taxon>Agaricomycetes</taxon>
        <taxon>Agaricomycetidae</taxon>
        <taxon>Atheliales</taxon>
        <taxon>Atheliaceae</taxon>
        <taxon>Piloderma</taxon>
    </lineage>
</organism>
<dbReference type="PROSITE" id="PS50178">
    <property type="entry name" value="ZF_FYVE"/>
    <property type="match status" value="1"/>
</dbReference>
<feature type="domain" description="PIPK" evidence="13">
    <location>
        <begin position="1958"/>
        <end position="2287"/>
    </location>
</feature>
<feature type="region of interest" description="Disordered" evidence="11">
    <location>
        <begin position="75"/>
        <end position="110"/>
    </location>
</feature>
<dbReference type="GO" id="GO:0000329">
    <property type="term" value="C:fungal-type vacuole membrane"/>
    <property type="evidence" value="ECO:0007669"/>
    <property type="project" value="TreeGrafter"/>
</dbReference>
<dbReference type="FunFam" id="3.30.40.10:FF:000283">
    <property type="entry name" value="1-phosphatidylinositol-3-phosphate 5-kinase (Fab1)"/>
    <property type="match status" value="1"/>
</dbReference>
<dbReference type="GO" id="GO:0010008">
    <property type="term" value="C:endosome membrane"/>
    <property type="evidence" value="ECO:0007669"/>
    <property type="project" value="TreeGrafter"/>
</dbReference>
<dbReference type="PROSITE" id="PS51455">
    <property type="entry name" value="PIPK"/>
    <property type="match status" value="1"/>
</dbReference>
<dbReference type="CDD" id="cd03334">
    <property type="entry name" value="Fab1_TCP"/>
    <property type="match status" value="1"/>
</dbReference>
<dbReference type="GO" id="GO:0046854">
    <property type="term" value="P:phosphatidylinositol phosphate biosynthetic process"/>
    <property type="evidence" value="ECO:0007669"/>
    <property type="project" value="TreeGrafter"/>
</dbReference>
<feature type="compositionally biased region" description="Polar residues" evidence="11">
    <location>
        <begin position="1436"/>
        <end position="1451"/>
    </location>
</feature>
<evidence type="ECO:0000256" key="9">
    <source>
        <dbReference type="PROSITE-ProRule" id="PRU00091"/>
    </source>
</evidence>
<evidence type="ECO:0000256" key="1">
    <source>
        <dbReference type="ARBA" id="ARBA00012009"/>
    </source>
</evidence>
<keyword evidence="6 10" id="KW-0418">Kinase</keyword>
<dbReference type="EMBL" id="KN832976">
    <property type="protein sequence ID" value="KIM88757.1"/>
    <property type="molecule type" value="Genomic_DNA"/>
</dbReference>
<dbReference type="Gene3D" id="3.50.7.10">
    <property type="entry name" value="GroEL"/>
    <property type="match status" value="1"/>
</dbReference>
<keyword evidence="15" id="KW-1185">Reference proteome</keyword>
<evidence type="ECO:0000256" key="11">
    <source>
        <dbReference type="SAM" id="MobiDB-lite"/>
    </source>
</evidence>
<dbReference type="Pfam" id="PF00118">
    <property type="entry name" value="Cpn60_TCP1"/>
    <property type="match status" value="1"/>
</dbReference>
<evidence type="ECO:0000256" key="2">
    <source>
        <dbReference type="ARBA" id="ARBA00022679"/>
    </source>
</evidence>
<keyword evidence="3" id="KW-0479">Metal-binding</keyword>
<feature type="compositionally biased region" description="Basic and acidic residues" evidence="11">
    <location>
        <begin position="1950"/>
        <end position="1962"/>
    </location>
</feature>
<dbReference type="InterPro" id="IPR027484">
    <property type="entry name" value="PInositol-4-P-5-kinase_N"/>
</dbReference>
<feature type="compositionally biased region" description="Basic and acidic residues" evidence="11">
    <location>
        <begin position="1745"/>
        <end position="1757"/>
    </location>
</feature>
<dbReference type="InterPro" id="IPR013083">
    <property type="entry name" value="Znf_RING/FYVE/PHD"/>
</dbReference>
<feature type="compositionally biased region" description="Polar residues" evidence="11">
    <location>
        <begin position="394"/>
        <end position="403"/>
    </location>
</feature>
<name>A0A0C3CG75_PILCF</name>
<evidence type="ECO:0000259" key="12">
    <source>
        <dbReference type="PROSITE" id="PS50178"/>
    </source>
</evidence>
<dbReference type="SMART" id="SM00330">
    <property type="entry name" value="PIPKc"/>
    <property type="match status" value="1"/>
</dbReference>
<feature type="compositionally biased region" description="Basic residues" evidence="11">
    <location>
        <begin position="1564"/>
        <end position="1578"/>
    </location>
</feature>
<evidence type="ECO:0000256" key="8">
    <source>
        <dbReference type="ARBA" id="ARBA00022840"/>
    </source>
</evidence>
<gene>
    <name evidence="14" type="ORF">PILCRDRAFT_813734</name>
</gene>
<feature type="region of interest" description="Disordered" evidence="11">
    <location>
        <begin position="1543"/>
        <end position="1590"/>
    </location>
</feature>
<evidence type="ECO:0000256" key="6">
    <source>
        <dbReference type="ARBA" id="ARBA00022777"/>
    </source>
</evidence>
<dbReference type="SUPFAM" id="SSF56104">
    <property type="entry name" value="SAICAR synthase-like"/>
    <property type="match status" value="1"/>
</dbReference>
<dbReference type="GO" id="GO:0005524">
    <property type="term" value="F:ATP binding"/>
    <property type="evidence" value="ECO:0007669"/>
    <property type="project" value="UniProtKB-UniRule"/>
</dbReference>
<dbReference type="PANTHER" id="PTHR45748:SF7">
    <property type="entry name" value="1-PHOSPHATIDYLINOSITOL 3-PHOSPHATE 5-KINASE-RELATED"/>
    <property type="match status" value="1"/>
</dbReference>
<reference evidence="14 15" key="1">
    <citation type="submission" date="2014-04" db="EMBL/GenBank/DDBJ databases">
        <authorList>
            <consortium name="DOE Joint Genome Institute"/>
            <person name="Kuo A."/>
            <person name="Tarkka M."/>
            <person name="Buscot F."/>
            <person name="Kohler A."/>
            <person name="Nagy L.G."/>
            <person name="Floudas D."/>
            <person name="Copeland A."/>
            <person name="Barry K.W."/>
            <person name="Cichocki N."/>
            <person name="Veneault-Fourrey C."/>
            <person name="LaButti K."/>
            <person name="Lindquist E.A."/>
            <person name="Lipzen A."/>
            <person name="Lundell T."/>
            <person name="Morin E."/>
            <person name="Murat C."/>
            <person name="Sun H."/>
            <person name="Tunlid A."/>
            <person name="Henrissat B."/>
            <person name="Grigoriev I.V."/>
            <person name="Hibbett D.S."/>
            <person name="Martin F."/>
            <person name="Nordberg H.P."/>
            <person name="Cantor M.N."/>
            <person name="Hua S.X."/>
        </authorList>
    </citation>
    <scope>NUCLEOTIDE SEQUENCE [LARGE SCALE GENOMIC DNA]</scope>
    <source>
        <strain evidence="14 15">F 1598</strain>
    </source>
</reference>
<feature type="region of interest" description="Disordered" evidence="11">
    <location>
        <begin position="427"/>
        <end position="450"/>
    </location>
</feature>
<feature type="compositionally biased region" description="Polar residues" evidence="11">
    <location>
        <begin position="76"/>
        <end position="108"/>
    </location>
</feature>
<dbReference type="EC" id="2.7.1.150" evidence="1"/>
<dbReference type="FunFam" id="3.50.7.10:FF:000007">
    <property type="entry name" value="1-phosphatidylinositol 3-phosphate 5-kinase isoform X1"/>
    <property type="match status" value="1"/>
</dbReference>
<feature type="region of interest" description="Disordered" evidence="11">
    <location>
        <begin position="1"/>
        <end position="33"/>
    </location>
</feature>
<dbReference type="InParanoid" id="A0A0C3CG75"/>
<feature type="region of interest" description="Disordered" evidence="11">
    <location>
        <begin position="392"/>
        <end position="414"/>
    </location>
</feature>
<feature type="region of interest" description="Disordered" evidence="11">
    <location>
        <begin position="1607"/>
        <end position="1877"/>
    </location>
</feature>
<feature type="compositionally biased region" description="Polar residues" evidence="11">
    <location>
        <begin position="1828"/>
        <end position="1842"/>
    </location>
</feature>
<feature type="compositionally biased region" description="Acidic residues" evidence="11">
    <location>
        <begin position="1758"/>
        <end position="1778"/>
    </location>
</feature>
<dbReference type="Gene3D" id="3.30.40.10">
    <property type="entry name" value="Zinc/RING finger domain, C3HC4 (zinc finger)"/>
    <property type="match status" value="1"/>
</dbReference>
<keyword evidence="8 10" id="KW-0067">ATP-binding</keyword>
<dbReference type="Proteomes" id="UP000054166">
    <property type="component" value="Unassembled WGS sequence"/>
</dbReference>
<dbReference type="CDD" id="cd17300">
    <property type="entry name" value="PIPKc_PIKfyve"/>
    <property type="match status" value="1"/>
</dbReference>
<keyword evidence="2 10" id="KW-0808">Transferase</keyword>
<dbReference type="Gene3D" id="3.30.810.10">
    <property type="entry name" value="2-Layer Sandwich"/>
    <property type="match status" value="1"/>
</dbReference>
<dbReference type="Pfam" id="PF01363">
    <property type="entry name" value="FYVE"/>
    <property type="match status" value="1"/>
</dbReference>
<dbReference type="InterPro" id="IPR017455">
    <property type="entry name" value="Znf_FYVE-rel"/>
</dbReference>
<feature type="compositionally biased region" description="Low complexity" evidence="11">
    <location>
        <begin position="1409"/>
        <end position="1428"/>
    </location>
</feature>
<dbReference type="CDD" id="cd15725">
    <property type="entry name" value="FYVE_PIKfyve_Fab1"/>
    <property type="match status" value="1"/>
</dbReference>
<dbReference type="InterPro" id="IPR002498">
    <property type="entry name" value="PInositol-4-P-4/5-kinase_core"/>
</dbReference>
<sequence length="2315" mass="258845">MEAPILHSPVPSSINGPSGSSLSRSRSSTKLDDVASLTSFNPFSEEDENDQSSYTLVSSLFSRVKNSLAAPLSAVASGSNPIHPNGNVNEQRRPSATTMQNPQSNYSARPSMVDRPYSLTVVSSNPAPPLVSLTPVVSEAPSFNTEFDKTPSRNGSYTPVFETPDGGVFGTSIPGFPIQDDARSIRTSASLHRSGSVSKVIRRIRGEGLSRDYWMDDENCKECYDCKSVFTTWRRKHHCRICGQIFCSRCASNIIKGSRFGHDGMVRVCNLCLEKLANVDDDDDDDRRSVASLNSPFPAHQMGFDSFTMLNLGHQSQSPFAASQLFGRTDEPFNLYSIAETKRPISVTDDSIWGSRPITPGEHMQEDSTWDTVSENPAPFRRGLTDEEKDLANLPSTFNNNDESPIAPGSKTPIEFPITVPVSIDGPTMSSIQFPGSSPERGLDSPRPSLRSRFNSYGDFDMPTPFIRSRVQSRLDSIPDGEPGWRTRRESTAYAQELNLISMFHLRIMLRQMLTIEEIPNIKEWEEILLKLSLKIARELTFTALPHRQGEDMDVRRYVKIKKIPGGSPSDSEYVDGAVITKNVAHKQMSRLQRNPRVMLVTFPLEFYRVEGQYMHFGQIVRQEKEYLGNLASRIAALRPHIVLVEKSVSRLALEALATHNIAVARTVKSSAIQFVARMTQADVFSSMDKLALEPRLGHCGKFRIQTYDHTLIPGRRKTYMRFEGCSRDMGCTIILRGGNIETLRRIKKVTRFLTFIVRNLKLETHLWKDSVITVPSLTPDAIPSSVSGRPSLNTSLTVPSVVPSISTPQIVFASMDLPDPTSWSEGEVIDEDLPDEDAEQLRLSRRIQESLEPYKHTFISVSATLRFPLPQPIRRMKELDEKLSNAKRAWEDEVVRREEKVHPGHQQEAMITPTATKAPANDHDDVKGQIEALAVPEISSTPTSRGDSQPKVEEDGSYFASRASTASSSLMPGSSGQGSGFFGSSPLLMSPAAIEQQPPMALTKASDIALESDLSCVKWQHEEQRRIWEWYLRKNKDDFVVEKYQNMSIWEYVIPIAEFGLHRACFAPQLKYVTFYGENDCTLGQFIEKSVADTLVQFLDPKAICAGKGCNQSLARHCKVYVHNETRIFVAVEQWDGLIKNRATYPSPDLITTWSACRLCGMATPFIPVSEEMQRYSFTKFLELHFYPADVQLVQGAGCQHNIYQHHIRYFACKGMTVRFQTDPVVIHEVVYPPMRIRVQPETQLELKNVDWERLHRRNVVWYTALIDDLKMISIDAATGDEEEDTRLTSDINMLITRAEKEMEEISRLVNNVYKESSPTDTLALNQVRSYRQDKIVAWQQDFDRLPKPRTAQAVDRSTRRISAFGSVRSMWPGRYQPGGGFDHPNMPSFSVSEAEEGAVGIRRVTGESFTSSASEASEPEAESTSTDLPIEVSVPTSSSENLPTSSTEVLPSVLPSVTGEKPPQKSDPESDSTIAAAREDGIVSDHLTLSPLQGEQSDADLGPQARRSRLPRRSSQHPNVADLVRKYSDYIPAQGMQELARTALAPPISESDQEYAAEPRPRQLRSRSKHRHHFPARKSSASDFEHSYAANIAPRYLTHTRRSLGHTHTNSRIPGPIGSTMDSQQSSRRTSPDKRLSTMTMEAKSDYTSLPPQPRHSGFAHGGGKATRGKPPGRSTGKEKGPSRPASASGSRQLFRRPTSGPGGKVGNIAKHFERINKETERANRRYAVIRGRRARPVASARARVEILDSVKDAIMDESESSDSSSEADDEGGDEDDAKKTTDQATTESSPESSSTLPQEPVQHESNVAKTTLSTEDVAAPPTDDASPSQVSNELEQQGHVSLALDPHRDAANSLPPSPYLNNSSVTPPMSDLDSGAERNSIFKAFSGLWPQQLPSSRIRVELDGEDPMSDPEHIFRDSSMVVRTDEPTSIIALALNSPQYRDMLKQSRAEKRTAREPKLTTDSGEAFMPDDRSVAESTSTWGVVNVEAAEAANPMDELRMPSSKLPWAISFESGGLTISCTVLYPEQFDALRRTYDCEKSMIESLARCVKWNAGGGKSGSAFLKTRDDRFIAKELTKPELQTMETFAPAYFDYMSSAITDNRPTLLAKVFGCYKITFKKTNKDRAPGKSKSTQMNLLVMENLFYDRRFFKIYDLKGSTRNRHVQSTGRENEVLLDENLVETAHLSPFYLREHSKRILRGALYNDSKFLADINVMDYSLVVGVDSQRNELVVGIVDYIRTYTWDKVLESWVKESAFLGGAARGEPTIITPKQYRQRFCSAMERYFPLIPDRWMKQKDTPEEDSHCLLELWPDW</sequence>
<reference evidence="15" key="2">
    <citation type="submission" date="2015-01" db="EMBL/GenBank/DDBJ databases">
        <title>Evolutionary Origins and Diversification of the Mycorrhizal Mutualists.</title>
        <authorList>
            <consortium name="DOE Joint Genome Institute"/>
            <consortium name="Mycorrhizal Genomics Consortium"/>
            <person name="Kohler A."/>
            <person name="Kuo A."/>
            <person name="Nagy L.G."/>
            <person name="Floudas D."/>
            <person name="Copeland A."/>
            <person name="Barry K.W."/>
            <person name="Cichocki N."/>
            <person name="Veneault-Fourrey C."/>
            <person name="LaButti K."/>
            <person name="Lindquist E.A."/>
            <person name="Lipzen A."/>
            <person name="Lundell T."/>
            <person name="Morin E."/>
            <person name="Murat C."/>
            <person name="Riley R."/>
            <person name="Ohm R."/>
            <person name="Sun H."/>
            <person name="Tunlid A."/>
            <person name="Henrissat B."/>
            <person name="Grigoriev I.V."/>
            <person name="Hibbett D.S."/>
            <person name="Martin F."/>
        </authorList>
    </citation>
    <scope>NUCLEOTIDE SEQUENCE [LARGE SCALE GENOMIC DNA]</scope>
    <source>
        <strain evidence="15">F 1598</strain>
    </source>
</reference>
<feature type="region of interest" description="Disordered" evidence="11">
    <location>
        <begin position="934"/>
        <end position="959"/>
    </location>
</feature>
<dbReference type="GO" id="GO:0000285">
    <property type="term" value="F:1-phosphatidylinositol-3-phosphate 5-kinase activity"/>
    <property type="evidence" value="ECO:0007669"/>
    <property type="project" value="UniProtKB-EC"/>
</dbReference>
<keyword evidence="4 10" id="KW-0547">Nucleotide-binding</keyword>
<dbReference type="Pfam" id="PF01504">
    <property type="entry name" value="PIP5K"/>
    <property type="match status" value="1"/>
</dbReference>
<dbReference type="InterPro" id="IPR044769">
    <property type="entry name" value="PIKfyve_PIPKc"/>
</dbReference>
<dbReference type="GO" id="GO:0008270">
    <property type="term" value="F:zinc ion binding"/>
    <property type="evidence" value="ECO:0007669"/>
    <property type="project" value="UniProtKB-KW"/>
</dbReference>
<dbReference type="FunFam" id="3.30.810.10:FF:000001">
    <property type="entry name" value="1-phosphatidylinositol 3-phosphate 5-kinase FAB1"/>
    <property type="match status" value="1"/>
</dbReference>
<evidence type="ECO:0000259" key="13">
    <source>
        <dbReference type="PROSITE" id="PS51455"/>
    </source>
</evidence>
<dbReference type="InterPro" id="IPR027409">
    <property type="entry name" value="GroEL-like_apical_dom_sf"/>
</dbReference>
<dbReference type="STRING" id="765440.A0A0C3CG75"/>
<dbReference type="InterPro" id="IPR011011">
    <property type="entry name" value="Znf_FYVE_PHD"/>
</dbReference>
<evidence type="ECO:0000313" key="14">
    <source>
        <dbReference type="EMBL" id="KIM88757.1"/>
    </source>
</evidence>
<evidence type="ECO:0000256" key="7">
    <source>
        <dbReference type="ARBA" id="ARBA00022833"/>
    </source>
</evidence>
<feature type="region of interest" description="Disordered" evidence="11">
    <location>
        <begin position="1489"/>
        <end position="1525"/>
    </location>
</feature>
<evidence type="ECO:0000313" key="15">
    <source>
        <dbReference type="Proteomes" id="UP000054166"/>
    </source>
</evidence>
<evidence type="ECO:0000256" key="3">
    <source>
        <dbReference type="ARBA" id="ARBA00022723"/>
    </source>
</evidence>
<protein>
    <recommendedName>
        <fullName evidence="1">1-phosphatidylinositol-3-phosphate 5-kinase</fullName>
        <ecNumber evidence="1">2.7.1.150</ecNumber>
    </recommendedName>
</protein>
<dbReference type="InterPro" id="IPR027483">
    <property type="entry name" value="PInositol-4-P-4/5-kinase_C_sf"/>
</dbReference>
<dbReference type="PANTHER" id="PTHR45748">
    <property type="entry name" value="1-PHOSPHATIDYLINOSITOL 3-PHOSPHATE 5-KINASE-RELATED"/>
    <property type="match status" value="1"/>
</dbReference>
<keyword evidence="7" id="KW-0862">Zinc</keyword>